<accession>A0A9N8HZ06</accession>
<feature type="compositionally biased region" description="Basic and acidic residues" evidence="2">
    <location>
        <begin position="163"/>
        <end position="174"/>
    </location>
</feature>
<feature type="compositionally biased region" description="Basic and acidic residues" evidence="2">
    <location>
        <begin position="136"/>
        <end position="146"/>
    </location>
</feature>
<feature type="coiled-coil region" evidence="1">
    <location>
        <begin position="28"/>
        <end position="62"/>
    </location>
</feature>
<comment type="caution">
    <text evidence="3">The sequence shown here is derived from an EMBL/GenBank/DDBJ whole genome shotgun (WGS) entry which is preliminary data.</text>
</comment>
<reference evidence="3" key="1">
    <citation type="submission" date="2020-06" db="EMBL/GenBank/DDBJ databases">
        <authorList>
            <consortium name="Plant Systems Biology data submission"/>
        </authorList>
    </citation>
    <scope>NUCLEOTIDE SEQUENCE</scope>
    <source>
        <strain evidence="3">D6</strain>
    </source>
</reference>
<keyword evidence="1" id="KW-0175">Coiled coil</keyword>
<evidence type="ECO:0000256" key="1">
    <source>
        <dbReference type="SAM" id="Coils"/>
    </source>
</evidence>
<evidence type="ECO:0000256" key="2">
    <source>
        <dbReference type="SAM" id="MobiDB-lite"/>
    </source>
</evidence>
<dbReference type="Proteomes" id="UP001153069">
    <property type="component" value="Unassembled WGS sequence"/>
</dbReference>
<evidence type="ECO:0000313" key="3">
    <source>
        <dbReference type="EMBL" id="CAB9530996.1"/>
    </source>
</evidence>
<dbReference type="AlphaFoldDB" id="A0A9N8HZ06"/>
<feature type="compositionally biased region" description="Basic and acidic residues" evidence="2">
    <location>
        <begin position="189"/>
        <end position="202"/>
    </location>
</feature>
<evidence type="ECO:0000313" key="4">
    <source>
        <dbReference type="Proteomes" id="UP001153069"/>
    </source>
</evidence>
<feature type="region of interest" description="Disordered" evidence="2">
    <location>
        <begin position="101"/>
        <end position="202"/>
    </location>
</feature>
<dbReference type="EMBL" id="CAICTM010003168">
    <property type="protein sequence ID" value="CAB9530996.1"/>
    <property type="molecule type" value="Genomic_DNA"/>
</dbReference>
<name>A0A9N8HZ06_9STRA</name>
<protein>
    <submittedName>
        <fullName evidence="3">Uncharacterized protein</fullName>
    </submittedName>
</protein>
<organism evidence="3 4">
    <name type="scientific">Seminavis robusta</name>
    <dbReference type="NCBI Taxonomy" id="568900"/>
    <lineage>
        <taxon>Eukaryota</taxon>
        <taxon>Sar</taxon>
        <taxon>Stramenopiles</taxon>
        <taxon>Ochrophyta</taxon>
        <taxon>Bacillariophyta</taxon>
        <taxon>Bacillariophyceae</taxon>
        <taxon>Bacillariophycidae</taxon>
        <taxon>Naviculales</taxon>
        <taxon>Naviculaceae</taxon>
        <taxon>Seminavis</taxon>
    </lineage>
</organism>
<proteinExistence type="predicted"/>
<gene>
    <name evidence="3" type="ORF">SEMRO_3170_G344740.1</name>
</gene>
<keyword evidence="4" id="KW-1185">Reference proteome</keyword>
<sequence>MGSDEDGSTSDNENDRQKFLQILHEQNLRTAEGQLRRQRGQLETAEGQLRMQRGQLETTEGEIQIKQANVAYYEKMVDLQKGGFIPPVGSLQVPLGLNVSSFPTASSGDIPSHIGARKPDTKPSKAPPKLDSPDTASKKPATDESSQKSSQSARAKSPDIGSEESKKPAKERDQSSNMEAEQSAHGKHNRTEIEKPVPDLFI</sequence>